<dbReference type="Proteomes" id="UP000265520">
    <property type="component" value="Unassembled WGS sequence"/>
</dbReference>
<accession>A0A392RI74</accession>
<proteinExistence type="predicted"/>
<evidence type="ECO:0000313" key="2">
    <source>
        <dbReference type="Proteomes" id="UP000265520"/>
    </source>
</evidence>
<evidence type="ECO:0000313" key="1">
    <source>
        <dbReference type="EMBL" id="MCI36298.1"/>
    </source>
</evidence>
<comment type="caution">
    <text evidence="1">The sequence shown here is derived from an EMBL/GenBank/DDBJ whole genome shotgun (WGS) entry which is preliminary data.</text>
</comment>
<dbReference type="EMBL" id="LXQA010232456">
    <property type="protein sequence ID" value="MCI36298.1"/>
    <property type="molecule type" value="Genomic_DNA"/>
</dbReference>
<reference evidence="1 2" key="1">
    <citation type="journal article" date="2018" name="Front. Plant Sci.">
        <title>Red Clover (Trifolium pratense) and Zigzag Clover (T. medium) - A Picture of Genomic Similarities and Differences.</title>
        <authorList>
            <person name="Dluhosova J."/>
            <person name="Istvanek J."/>
            <person name="Nedelnik J."/>
            <person name="Repkova J."/>
        </authorList>
    </citation>
    <scope>NUCLEOTIDE SEQUENCE [LARGE SCALE GENOMIC DNA]</scope>
    <source>
        <strain evidence="2">cv. 10/8</strain>
        <tissue evidence="1">Leaf</tissue>
    </source>
</reference>
<dbReference type="AlphaFoldDB" id="A0A392RI74"/>
<sequence length="61" mass="6774">LFLDDLIDIEGEYSLTFVDFSFFTADLDFDSFFDSLACTVEIGTASAMIAEVPTFAFDRVA</sequence>
<organism evidence="1 2">
    <name type="scientific">Trifolium medium</name>
    <dbReference type="NCBI Taxonomy" id="97028"/>
    <lineage>
        <taxon>Eukaryota</taxon>
        <taxon>Viridiplantae</taxon>
        <taxon>Streptophyta</taxon>
        <taxon>Embryophyta</taxon>
        <taxon>Tracheophyta</taxon>
        <taxon>Spermatophyta</taxon>
        <taxon>Magnoliopsida</taxon>
        <taxon>eudicotyledons</taxon>
        <taxon>Gunneridae</taxon>
        <taxon>Pentapetalae</taxon>
        <taxon>rosids</taxon>
        <taxon>fabids</taxon>
        <taxon>Fabales</taxon>
        <taxon>Fabaceae</taxon>
        <taxon>Papilionoideae</taxon>
        <taxon>50 kb inversion clade</taxon>
        <taxon>NPAAA clade</taxon>
        <taxon>Hologalegina</taxon>
        <taxon>IRL clade</taxon>
        <taxon>Trifolieae</taxon>
        <taxon>Trifolium</taxon>
    </lineage>
</organism>
<protein>
    <submittedName>
        <fullName evidence="1">Uncharacterized protein</fullName>
    </submittedName>
</protein>
<keyword evidence="2" id="KW-1185">Reference proteome</keyword>
<feature type="non-terminal residue" evidence="1">
    <location>
        <position position="1"/>
    </location>
</feature>
<name>A0A392RI74_9FABA</name>